<protein>
    <submittedName>
        <fullName evidence="1">Uncharacterized protein</fullName>
    </submittedName>
</protein>
<dbReference type="Proteomes" id="UP000004956">
    <property type="component" value="Unassembled WGS sequence"/>
</dbReference>
<dbReference type="HOGENOM" id="CLU_3277668_0_0_4"/>
<keyword evidence="2" id="KW-1185">Reference proteome</keyword>
<gene>
    <name evidence="1" type="ORF">HMPREF9440_01614</name>
</gene>
<dbReference type="AlphaFoldDB" id="H3KFU5"/>
<reference evidence="1 2" key="1">
    <citation type="submission" date="2011-11" db="EMBL/GenBank/DDBJ databases">
        <authorList>
            <person name="Weinstock G."/>
            <person name="Sodergren E."/>
            <person name="Clifton S."/>
            <person name="Fulton L."/>
            <person name="Fulton B."/>
            <person name="Courtney L."/>
            <person name="Fronick C."/>
            <person name="Harrison M."/>
            <person name="Strong C."/>
            <person name="Farmer C."/>
            <person name="Delahaunty K."/>
            <person name="Markovic C."/>
            <person name="Hall O."/>
            <person name="Minx P."/>
            <person name="Tomlinson C."/>
            <person name="Mitreva M."/>
            <person name="Hou S."/>
            <person name="Chen J."/>
            <person name="Wollam A."/>
            <person name="Pepin K.H."/>
            <person name="Johnson M."/>
            <person name="Bhonagiri V."/>
            <person name="Zhang X."/>
            <person name="Suruliraj S."/>
            <person name="Warren W."/>
            <person name="Chinwalla A."/>
            <person name="Mardis E.R."/>
            <person name="Wilson R.K."/>
        </authorList>
    </citation>
    <scope>NUCLEOTIDE SEQUENCE [LARGE SCALE GENOMIC DNA]</scope>
    <source>
        <strain evidence="1 2">YIT 11816</strain>
    </source>
</reference>
<dbReference type="EMBL" id="AFBQ01000244">
    <property type="protein sequence ID" value="EHY31014.1"/>
    <property type="molecule type" value="Genomic_DNA"/>
</dbReference>
<evidence type="ECO:0000313" key="2">
    <source>
        <dbReference type="Proteomes" id="UP000004956"/>
    </source>
</evidence>
<proteinExistence type="predicted"/>
<dbReference type="STRING" id="762967.HMPREF9440_01614"/>
<evidence type="ECO:0000313" key="1">
    <source>
        <dbReference type="EMBL" id="EHY31014.1"/>
    </source>
</evidence>
<accession>H3KFU5</accession>
<comment type="caution">
    <text evidence="1">The sequence shown here is derived from an EMBL/GenBank/DDBJ whole genome shotgun (WGS) entry which is preliminary data.</text>
</comment>
<organism evidence="1 2">
    <name type="scientific">Sutterella parvirubra YIT 11816</name>
    <dbReference type="NCBI Taxonomy" id="762967"/>
    <lineage>
        <taxon>Bacteria</taxon>
        <taxon>Pseudomonadati</taxon>
        <taxon>Pseudomonadota</taxon>
        <taxon>Betaproteobacteria</taxon>
        <taxon>Burkholderiales</taxon>
        <taxon>Sutterellaceae</taxon>
        <taxon>Sutterella</taxon>
    </lineage>
</organism>
<name>H3KFU5_9BURK</name>
<sequence>MAPSGAPFDEGRLVSGPAPFFLARHGKNVWEKSVRVRVGKP</sequence>